<organism evidence="1 2">
    <name type="scientific">Cichorium intybus</name>
    <name type="common">Chicory</name>
    <dbReference type="NCBI Taxonomy" id="13427"/>
    <lineage>
        <taxon>Eukaryota</taxon>
        <taxon>Viridiplantae</taxon>
        <taxon>Streptophyta</taxon>
        <taxon>Embryophyta</taxon>
        <taxon>Tracheophyta</taxon>
        <taxon>Spermatophyta</taxon>
        <taxon>Magnoliopsida</taxon>
        <taxon>eudicotyledons</taxon>
        <taxon>Gunneridae</taxon>
        <taxon>Pentapetalae</taxon>
        <taxon>asterids</taxon>
        <taxon>campanulids</taxon>
        <taxon>Asterales</taxon>
        <taxon>Asteraceae</taxon>
        <taxon>Cichorioideae</taxon>
        <taxon>Cichorieae</taxon>
        <taxon>Cichoriinae</taxon>
        <taxon>Cichorium</taxon>
    </lineage>
</organism>
<dbReference type="EMBL" id="CM042012">
    <property type="protein sequence ID" value="KAI3752013.1"/>
    <property type="molecule type" value="Genomic_DNA"/>
</dbReference>
<accession>A0ACB9E0B5</accession>
<sequence length="238" mass="27327">MYVYLRIPLYTAYTPILIQTSWQDFICPGDPYFPEEGNRGWLNEGPEEEPEEVPKEEPEEVSEEEDQWEDEDSDDEPEVINPRYPTRDIHAPPPPPAFQSREQGLRPPYGMSHDYFDLSEGGSADRAFPVMIRRISRQEEWIRATSSQVMDVGATAEVAVARLRRLDETHDHTSGRVDSLEEDGRTAMGMFREAFVRISESEERIRDVERRAEEAEQEAADLRAQVDALRRAGRSGSP</sequence>
<keyword evidence="2" id="KW-1185">Reference proteome</keyword>
<protein>
    <submittedName>
        <fullName evidence="1">Uncharacterized protein</fullName>
    </submittedName>
</protein>
<comment type="caution">
    <text evidence="1">The sequence shown here is derived from an EMBL/GenBank/DDBJ whole genome shotgun (WGS) entry which is preliminary data.</text>
</comment>
<reference evidence="2" key="1">
    <citation type="journal article" date="2022" name="Mol. Ecol. Resour.">
        <title>The genomes of chicory, endive, great burdock and yacon provide insights into Asteraceae palaeo-polyploidization history and plant inulin production.</title>
        <authorList>
            <person name="Fan W."/>
            <person name="Wang S."/>
            <person name="Wang H."/>
            <person name="Wang A."/>
            <person name="Jiang F."/>
            <person name="Liu H."/>
            <person name="Zhao H."/>
            <person name="Xu D."/>
            <person name="Zhang Y."/>
        </authorList>
    </citation>
    <scope>NUCLEOTIDE SEQUENCE [LARGE SCALE GENOMIC DNA]</scope>
    <source>
        <strain evidence="2">cv. Punajuju</strain>
    </source>
</reference>
<reference evidence="1 2" key="2">
    <citation type="journal article" date="2022" name="Mol. Ecol. Resour.">
        <title>The genomes of chicory, endive, great burdock and yacon provide insights into Asteraceae paleo-polyploidization history and plant inulin production.</title>
        <authorList>
            <person name="Fan W."/>
            <person name="Wang S."/>
            <person name="Wang H."/>
            <person name="Wang A."/>
            <person name="Jiang F."/>
            <person name="Liu H."/>
            <person name="Zhao H."/>
            <person name="Xu D."/>
            <person name="Zhang Y."/>
        </authorList>
    </citation>
    <scope>NUCLEOTIDE SEQUENCE [LARGE SCALE GENOMIC DNA]</scope>
    <source>
        <strain evidence="2">cv. Punajuju</strain>
        <tissue evidence="1">Leaves</tissue>
    </source>
</reference>
<evidence type="ECO:0000313" key="2">
    <source>
        <dbReference type="Proteomes" id="UP001055811"/>
    </source>
</evidence>
<evidence type="ECO:0000313" key="1">
    <source>
        <dbReference type="EMBL" id="KAI3752013.1"/>
    </source>
</evidence>
<gene>
    <name evidence="1" type="ORF">L2E82_23112</name>
</gene>
<name>A0ACB9E0B5_CICIN</name>
<dbReference type="Proteomes" id="UP001055811">
    <property type="component" value="Linkage Group LG04"/>
</dbReference>
<proteinExistence type="predicted"/>